<reference evidence="6" key="1">
    <citation type="journal article" date="2010" name="Nat. Biotechnol.">
        <title>Draft genome sequence of the oilseed species Ricinus communis.</title>
        <authorList>
            <person name="Chan A.P."/>
            <person name="Crabtree J."/>
            <person name="Zhao Q."/>
            <person name="Lorenzi H."/>
            <person name="Orvis J."/>
            <person name="Puiu D."/>
            <person name="Melake-Berhan A."/>
            <person name="Jones K.M."/>
            <person name="Redman J."/>
            <person name="Chen G."/>
            <person name="Cahoon E.B."/>
            <person name="Gedil M."/>
            <person name="Stanke M."/>
            <person name="Haas B.J."/>
            <person name="Wortman J.R."/>
            <person name="Fraser-Liggett C.M."/>
            <person name="Ravel J."/>
            <person name="Rabinowicz P.D."/>
        </authorList>
    </citation>
    <scope>NUCLEOTIDE SEQUENCE [LARGE SCALE GENOMIC DNA]</scope>
    <source>
        <strain evidence="6">cv. Hale</strain>
    </source>
</reference>
<sequence>MTCHFLYLYQLQRVLCDWNDDECIQILKKCKEAVPEDNRKVIIVEAVIDEVKDDKLEYDRLMLDMVMMAHTNTGKERTSKEWEYVLQKTRFRSHTIKPIGVVQSIIEAFP</sequence>
<dbReference type="AlphaFoldDB" id="B9SUY2"/>
<dbReference type="InterPro" id="IPR016461">
    <property type="entry name" value="COMT-like"/>
</dbReference>
<evidence type="ECO:0000313" key="5">
    <source>
        <dbReference type="EMBL" id="EEF32583.1"/>
    </source>
</evidence>
<keyword evidence="6" id="KW-1185">Reference proteome</keyword>
<dbReference type="GO" id="GO:0008171">
    <property type="term" value="F:O-methyltransferase activity"/>
    <property type="evidence" value="ECO:0007669"/>
    <property type="project" value="InterPro"/>
</dbReference>
<keyword evidence="2 5" id="KW-0808">Transferase</keyword>
<dbReference type="GO" id="GO:0032259">
    <property type="term" value="P:methylation"/>
    <property type="evidence" value="ECO:0007669"/>
    <property type="project" value="UniProtKB-KW"/>
</dbReference>
<evidence type="ECO:0000256" key="1">
    <source>
        <dbReference type="ARBA" id="ARBA00022603"/>
    </source>
</evidence>
<feature type="domain" description="O-methyltransferase C-terminal" evidence="4">
    <location>
        <begin position="8"/>
        <end position="91"/>
    </location>
</feature>
<gene>
    <name evidence="5" type="ORF">RCOM_1373180</name>
</gene>
<evidence type="ECO:0000313" key="6">
    <source>
        <dbReference type="Proteomes" id="UP000008311"/>
    </source>
</evidence>
<dbReference type="PROSITE" id="PS51683">
    <property type="entry name" value="SAM_OMT_II"/>
    <property type="match status" value="1"/>
</dbReference>
<evidence type="ECO:0000256" key="2">
    <source>
        <dbReference type="ARBA" id="ARBA00022679"/>
    </source>
</evidence>
<dbReference type="eggNOG" id="KOG3178">
    <property type="taxonomic scope" value="Eukaryota"/>
</dbReference>
<dbReference type="Gene3D" id="3.40.50.150">
    <property type="entry name" value="Vaccinia Virus protein VP39"/>
    <property type="match status" value="1"/>
</dbReference>
<name>B9SUY2_RICCO</name>
<keyword evidence="3" id="KW-0949">S-adenosyl-L-methionine</keyword>
<dbReference type="Pfam" id="PF00891">
    <property type="entry name" value="Methyltransf_2"/>
    <property type="match status" value="1"/>
</dbReference>
<evidence type="ECO:0000259" key="4">
    <source>
        <dbReference type="Pfam" id="PF00891"/>
    </source>
</evidence>
<dbReference type="PANTHER" id="PTHR11746">
    <property type="entry name" value="O-METHYLTRANSFERASE"/>
    <property type="match status" value="1"/>
</dbReference>
<dbReference type="InterPro" id="IPR001077">
    <property type="entry name" value="COMT_C"/>
</dbReference>
<dbReference type="InParanoid" id="B9SUY2"/>
<dbReference type="GO" id="GO:0030784">
    <property type="term" value="F:3'-hydroxy-N-methyl-(S)-coclaurine 4'-O-methyltransferase activity"/>
    <property type="evidence" value="ECO:0007669"/>
    <property type="project" value="UniProtKB-EC"/>
</dbReference>
<dbReference type="InterPro" id="IPR029063">
    <property type="entry name" value="SAM-dependent_MTases_sf"/>
</dbReference>
<dbReference type="EMBL" id="EQ974157">
    <property type="protein sequence ID" value="EEF32583.1"/>
    <property type="molecule type" value="Genomic_DNA"/>
</dbReference>
<dbReference type="Proteomes" id="UP000008311">
    <property type="component" value="Unassembled WGS sequence"/>
</dbReference>
<evidence type="ECO:0000256" key="3">
    <source>
        <dbReference type="ARBA" id="ARBA00022691"/>
    </source>
</evidence>
<protein>
    <submittedName>
        <fullName evidence="5">O-methyltransferase, putative</fullName>
        <ecNumber evidence="5">2.1.1.116</ecNumber>
    </submittedName>
</protein>
<dbReference type="SUPFAM" id="SSF53335">
    <property type="entry name" value="S-adenosyl-L-methionine-dependent methyltransferases"/>
    <property type="match status" value="1"/>
</dbReference>
<dbReference type="STRING" id="3988.B9SUY2"/>
<dbReference type="EC" id="2.1.1.116" evidence="5"/>
<organism evidence="5 6">
    <name type="scientific">Ricinus communis</name>
    <name type="common">Castor bean</name>
    <dbReference type="NCBI Taxonomy" id="3988"/>
    <lineage>
        <taxon>Eukaryota</taxon>
        <taxon>Viridiplantae</taxon>
        <taxon>Streptophyta</taxon>
        <taxon>Embryophyta</taxon>
        <taxon>Tracheophyta</taxon>
        <taxon>Spermatophyta</taxon>
        <taxon>Magnoliopsida</taxon>
        <taxon>eudicotyledons</taxon>
        <taxon>Gunneridae</taxon>
        <taxon>Pentapetalae</taxon>
        <taxon>rosids</taxon>
        <taxon>fabids</taxon>
        <taxon>Malpighiales</taxon>
        <taxon>Euphorbiaceae</taxon>
        <taxon>Acalyphoideae</taxon>
        <taxon>Acalypheae</taxon>
        <taxon>Ricinus</taxon>
    </lineage>
</organism>
<keyword evidence="1 5" id="KW-0489">Methyltransferase</keyword>
<accession>B9SUY2</accession>
<proteinExistence type="predicted"/>